<evidence type="ECO:0000256" key="1">
    <source>
        <dbReference type="SAM" id="Phobius"/>
    </source>
</evidence>
<evidence type="ECO:0000313" key="2">
    <source>
        <dbReference type="EMBL" id="EHL19252.1"/>
    </source>
</evidence>
<reference evidence="2 3" key="1">
    <citation type="submission" date="2011-08" db="EMBL/GenBank/DDBJ databases">
        <title>The Genome Sequence of Eubacteriaceae bacterium CM5.</title>
        <authorList>
            <consortium name="The Broad Institute Genome Sequencing Platform"/>
            <person name="Earl A."/>
            <person name="Ward D."/>
            <person name="Feldgarden M."/>
            <person name="Gevers D."/>
            <person name="Sizova M."/>
            <person name="Hazen A."/>
            <person name="Epstein S."/>
            <person name="Young S.K."/>
            <person name="Zeng Q."/>
            <person name="Gargeya S."/>
            <person name="Fitzgerald M."/>
            <person name="Haas B."/>
            <person name="Abouelleil A."/>
            <person name="Alvarado L."/>
            <person name="Arachchi H.M."/>
            <person name="Berlin A."/>
            <person name="Brown A."/>
            <person name="Chapman S.B."/>
            <person name="Chen Z."/>
            <person name="Dunbar C."/>
            <person name="Freedman E."/>
            <person name="Gearin G."/>
            <person name="Gellesch M."/>
            <person name="Goldberg J."/>
            <person name="Griggs A."/>
            <person name="Gujja S."/>
            <person name="Heiman D."/>
            <person name="Howarth C."/>
            <person name="Larson L."/>
            <person name="Lui A."/>
            <person name="MacDonald P.J.P."/>
            <person name="Montmayeur A."/>
            <person name="Murphy C."/>
            <person name="Neiman D."/>
            <person name="Pearson M."/>
            <person name="Priest M."/>
            <person name="Roberts A."/>
            <person name="Saif S."/>
            <person name="Shea T."/>
            <person name="Shenoy N."/>
            <person name="Sisk P."/>
            <person name="Stolte C."/>
            <person name="Sykes S."/>
            <person name="Wortman J."/>
            <person name="Nusbaum C."/>
            <person name="Birren B."/>
        </authorList>
    </citation>
    <scope>NUCLEOTIDE SEQUENCE [LARGE SCALE GENOMIC DNA]</scope>
    <source>
        <strain evidence="2 3">CM5</strain>
    </source>
</reference>
<feature type="transmembrane region" description="Helical" evidence="1">
    <location>
        <begin position="112"/>
        <end position="130"/>
    </location>
</feature>
<dbReference type="AlphaFoldDB" id="G9XCR6"/>
<accession>G9XCR6</accession>
<keyword evidence="1" id="KW-1133">Transmembrane helix</keyword>
<proteinExistence type="predicted"/>
<name>G9XCR6_9FIRM</name>
<organism evidence="2 3">
    <name type="scientific">Peptoanaerobacter stomatis</name>
    <dbReference type="NCBI Taxonomy" id="796937"/>
    <lineage>
        <taxon>Bacteria</taxon>
        <taxon>Bacillati</taxon>
        <taxon>Bacillota</taxon>
        <taxon>Clostridia</taxon>
        <taxon>Peptostreptococcales</taxon>
        <taxon>Filifactoraceae</taxon>
        <taxon>Peptoanaerobacter</taxon>
    </lineage>
</organism>
<feature type="transmembrane region" description="Helical" evidence="1">
    <location>
        <begin position="82"/>
        <end position="106"/>
    </location>
</feature>
<sequence>MSNIAGINPEFTFQYGYFIVEAKEKYEEMLINIYIPVWLFYSCKKIQMVNVGVDLFTFQYGYFIVSASSKSSISVTIFTFQYGYFIVTPIPFAMFCISAFTFQYGYFIVNNIYNAIISNINIYIPIWLFYSTVNSTDLPILDAFTFQYGYFIVSITTFS</sequence>
<dbReference type="EMBL" id="AFZG01000025">
    <property type="protein sequence ID" value="EHL19252.1"/>
    <property type="molecule type" value="Genomic_DNA"/>
</dbReference>
<evidence type="ECO:0000313" key="3">
    <source>
        <dbReference type="Proteomes" id="UP000003379"/>
    </source>
</evidence>
<gene>
    <name evidence="2" type="ORF">HMPREF9628_01643</name>
</gene>
<keyword evidence="1" id="KW-0472">Membrane</keyword>
<comment type="caution">
    <text evidence="2">The sequence shown here is derived from an EMBL/GenBank/DDBJ whole genome shotgun (WGS) entry which is preliminary data.</text>
</comment>
<protein>
    <submittedName>
        <fullName evidence="2">Uncharacterized protein</fullName>
    </submittedName>
</protein>
<dbReference type="Proteomes" id="UP000003379">
    <property type="component" value="Unassembled WGS sequence"/>
</dbReference>
<keyword evidence="1" id="KW-0812">Transmembrane</keyword>
<dbReference type="HOGENOM" id="CLU_1659103_0_0_9"/>